<evidence type="ECO:0000313" key="10">
    <source>
        <dbReference type="RefSeq" id="XP_004915885.2"/>
    </source>
</evidence>
<accession>A0A8J0R4S1</accession>
<dbReference type="AlphaFoldDB" id="A0A8J0R4S1"/>
<dbReference type="RefSeq" id="XP_002937842.3">
    <property type="nucleotide sequence ID" value="XM_002937796.5"/>
</dbReference>
<dbReference type="SUPFAM" id="SSF54928">
    <property type="entry name" value="RNA-binding domain, RBD"/>
    <property type="match status" value="1"/>
</dbReference>
<reference evidence="9 10" key="1">
    <citation type="submission" date="2025-04" db="UniProtKB">
        <authorList>
            <consortium name="RefSeq"/>
        </authorList>
    </citation>
    <scope>IDENTIFICATION</scope>
    <source>
        <strain evidence="9 10">Nigerian</strain>
        <tissue evidence="9 10">Liver and blood</tissue>
    </source>
</reference>
<evidence type="ECO:0000256" key="2">
    <source>
        <dbReference type="ARBA" id="ARBA00022664"/>
    </source>
</evidence>
<dbReference type="PANTHER" id="PTHR23003:SF62">
    <property type="entry name" value="SERINE_ARGININE (SR)-TYPE SHUTTLING MRNA BINDING PROTEIN NPL3"/>
    <property type="match status" value="1"/>
</dbReference>
<evidence type="ECO:0000256" key="4">
    <source>
        <dbReference type="ARBA" id="ARBA00022884"/>
    </source>
</evidence>
<dbReference type="GO" id="GO:0006397">
    <property type="term" value="P:mRNA processing"/>
    <property type="evidence" value="ECO:0007669"/>
    <property type="project" value="UniProtKB-KW"/>
</dbReference>
<name>A0A8J0R4S1_XENTR</name>
<keyword evidence="8" id="KW-1185">Reference proteome</keyword>
<organism evidence="8 10">
    <name type="scientific">Xenopus tropicalis</name>
    <name type="common">Western clawed frog</name>
    <name type="synonym">Silurana tropicalis</name>
    <dbReference type="NCBI Taxonomy" id="8364"/>
    <lineage>
        <taxon>Eukaryota</taxon>
        <taxon>Metazoa</taxon>
        <taxon>Chordata</taxon>
        <taxon>Craniata</taxon>
        <taxon>Vertebrata</taxon>
        <taxon>Euteleostomi</taxon>
        <taxon>Amphibia</taxon>
        <taxon>Batrachia</taxon>
        <taxon>Anura</taxon>
        <taxon>Pipoidea</taxon>
        <taxon>Pipidae</taxon>
        <taxon>Xenopodinae</taxon>
        <taxon>Xenopus</taxon>
        <taxon>Silurana</taxon>
    </lineage>
</organism>
<protein>
    <submittedName>
        <fullName evidence="9 10">Uncharacterized protein LOC100485635 isoform X1</fullName>
    </submittedName>
</protein>
<evidence type="ECO:0000259" key="7">
    <source>
        <dbReference type="PROSITE" id="PS50102"/>
    </source>
</evidence>
<evidence type="ECO:0000256" key="1">
    <source>
        <dbReference type="ARBA" id="ARBA00004123"/>
    </source>
</evidence>
<dbReference type="SMART" id="SM00360">
    <property type="entry name" value="RRM"/>
    <property type="match status" value="1"/>
</dbReference>
<dbReference type="OMA" id="PRNSNCG"/>
<proteinExistence type="predicted"/>
<dbReference type="Gene3D" id="3.30.70.330">
    <property type="match status" value="1"/>
</dbReference>
<evidence type="ECO:0000313" key="11">
    <source>
        <dbReference type="Xenbase" id="XB-GENE-5727635"/>
    </source>
</evidence>
<dbReference type="AGR" id="Xenbase:XB-GENE-5727635"/>
<dbReference type="InterPro" id="IPR012677">
    <property type="entry name" value="Nucleotide-bd_a/b_plait_sf"/>
</dbReference>
<dbReference type="GO" id="GO:0005634">
    <property type="term" value="C:nucleus"/>
    <property type="evidence" value="ECO:0007669"/>
    <property type="project" value="UniProtKB-SubCell"/>
</dbReference>
<dbReference type="OrthoDB" id="21643at2759"/>
<sequence length="293" mass="33744">MVRAECSVGHSPLCNVGIRCSKLRMDPLENISENGNWFEDDEEEKYEIYVGNLPNTLREEQLRNLFEEYQPKGFRVFRQEYKCFAFISFEDAVTMHHALRQLNNCSLEGRCLVVQKAHKTSGSSCSSLQDFELPIGTGEVEDHQGQNCREGKEIVDNNLNEEEGYSYEGSTCNKAQEMPKAHTEEFKGATGEDNKTDFTAASKENVNHINKETSDRQVFPRNCNCCGWEDVPVQCCSPDDLNCWDMAQDISYVDFKKIRYCILKLEKKKLELEILKLRLEIQKLNKCGFVNEE</sequence>
<evidence type="ECO:0000256" key="6">
    <source>
        <dbReference type="PROSITE-ProRule" id="PRU00176"/>
    </source>
</evidence>
<dbReference type="Proteomes" id="UP000008143">
    <property type="component" value="Chromosome 7"/>
</dbReference>
<keyword evidence="4 6" id="KW-0694">RNA-binding</keyword>
<dbReference type="InterPro" id="IPR050374">
    <property type="entry name" value="RRT5_SRSF_SR"/>
</dbReference>
<dbReference type="GO" id="GO:0003723">
    <property type="term" value="F:RNA binding"/>
    <property type="evidence" value="ECO:0007669"/>
    <property type="project" value="UniProtKB-UniRule"/>
</dbReference>
<keyword evidence="2" id="KW-0507">mRNA processing</keyword>
<dbReference type="PANTHER" id="PTHR23003">
    <property type="entry name" value="RNA RECOGNITION MOTIF RRM DOMAIN CONTAINING PROTEIN"/>
    <property type="match status" value="1"/>
</dbReference>
<evidence type="ECO:0000313" key="9">
    <source>
        <dbReference type="RefSeq" id="XP_002937842.3"/>
    </source>
</evidence>
<dbReference type="Xenbase" id="XB-GENE-5727635">
    <property type="gene designation" value="XB5727634"/>
</dbReference>
<dbReference type="PROSITE" id="PS50102">
    <property type="entry name" value="RRM"/>
    <property type="match status" value="1"/>
</dbReference>
<dbReference type="InterPro" id="IPR035979">
    <property type="entry name" value="RBD_domain_sf"/>
</dbReference>
<evidence type="ECO:0000313" key="8">
    <source>
        <dbReference type="Proteomes" id="UP000008143"/>
    </source>
</evidence>
<gene>
    <name evidence="11" type="primary">XB5727634</name>
    <name evidence="9 10" type="synonym">LOC100485635</name>
</gene>
<dbReference type="RefSeq" id="XP_004915885.2">
    <property type="nucleotide sequence ID" value="XM_004915828.4"/>
</dbReference>
<dbReference type="Pfam" id="PF00076">
    <property type="entry name" value="RRM_1"/>
    <property type="match status" value="1"/>
</dbReference>
<comment type="subcellular location">
    <subcellularLocation>
        <location evidence="1">Nucleus</location>
    </subcellularLocation>
</comment>
<evidence type="ECO:0000256" key="5">
    <source>
        <dbReference type="ARBA" id="ARBA00023242"/>
    </source>
</evidence>
<keyword evidence="5" id="KW-0539">Nucleus</keyword>
<feature type="domain" description="RRM" evidence="7">
    <location>
        <begin position="46"/>
        <end position="119"/>
    </location>
</feature>
<evidence type="ECO:0000256" key="3">
    <source>
        <dbReference type="ARBA" id="ARBA00022737"/>
    </source>
</evidence>
<dbReference type="InterPro" id="IPR000504">
    <property type="entry name" value="RRM_dom"/>
</dbReference>
<dbReference type="KEGG" id="xtr:100485635"/>
<keyword evidence="3" id="KW-0677">Repeat</keyword>